<comment type="caution">
    <text evidence="1">The sequence shown here is derived from an EMBL/GenBank/DDBJ whole genome shotgun (WGS) entry which is preliminary data.</text>
</comment>
<proteinExistence type="predicted"/>
<dbReference type="Proteomes" id="UP000617145">
    <property type="component" value="Unassembled WGS sequence"/>
</dbReference>
<protein>
    <submittedName>
        <fullName evidence="1">Tail protein</fullName>
    </submittedName>
</protein>
<keyword evidence="2" id="KW-1185">Reference proteome</keyword>
<evidence type="ECO:0000313" key="1">
    <source>
        <dbReference type="EMBL" id="GGG64240.1"/>
    </source>
</evidence>
<reference evidence="1" key="2">
    <citation type="submission" date="2020-09" db="EMBL/GenBank/DDBJ databases">
        <authorList>
            <person name="Sun Q."/>
            <person name="Zhou Y."/>
        </authorList>
    </citation>
    <scope>NUCLEOTIDE SEQUENCE</scope>
    <source>
        <strain evidence="1">CGMCC 1.15762</strain>
    </source>
</reference>
<dbReference type="AlphaFoldDB" id="A0A8J2ZHB2"/>
<accession>A0A8J2ZHB2</accession>
<dbReference type="RefSeq" id="WP_188788944.1">
    <property type="nucleotide sequence ID" value="NZ_BMJV01000001.1"/>
</dbReference>
<organism evidence="1 2">
    <name type="scientific">Salipiger pallidus</name>
    <dbReference type="NCBI Taxonomy" id="1775170"/>
    <lineage>
        <taxon>Bacteria</taxon>
        <taxon>Pseudomonadati</taxon>
        <taxon>Pseudomonadota</taxon>
        <taxon>Alphaproteobacteria</taxon>
        <taxon>Rhodobacterales</taxon>
        <taxon>Roseobacteraceae</taxon>
        <taxon>Salipiger</taxon>
    </lineage>
</organism>
<name>A0A8J2ZHB2_9RHOB</name>
<gene>
    <name evidence="1" type="ORF">GCM10011415_08470</name>
</gene>
<dbReference type="EMBL" id="BMJV01000001">
    <property type="protein sequence ID" value="GGG64240.1"/>
    <property type="molecule type" value="Genomic_DNA"/>
</dbReference>
<reference evidence="1" key="1">
    <citation type="journal article" date="2014" name="Int. J. Syst. Evol. Microbiol.">
        <title>Complete genome sequence of Corynebacterium casei LMG S-19264T (=DSM 44701T), isolated from a smear-ripened cheese.</title>
        <authorList>
            <consortium name="US DOE Joint Genome Institute (JGI-PGF)"/>
            <person name="Walter F."/>
            <person name="Albersmeier A."/>
            <person name="Kalinowski J."/>
            <person name="Ruckert C."/>
        </authorList>
    </citation>
    <scope>NUCLEOTIDE SEQUENCE</scope>
    <source>
        <strain evidence="1">CGMCC 1.15762</strain>
    </source>
</reference>
<sequence length="221" mass="22596">MTDFETFDELGGEVAALEQNLGSATAMAAGFDAEMRRINQTFSATGSGVTKLDRSLSRGLGRAIDGVIFDGMKLSDALETVARTMMNAAYKAAVKPVTQHLAGMVTQGVGAMFGGVMPFANGGSFSQGRVMPFATGGVVSGPVSFPMRGGTGLMGEAGPEAIMPLSRGPDGKLGVRGQGGGGGPVTVVMNISTPDAQGFRRSQSQIAAQMSRALGQGARNR</sequence>
<evidence type="ECO:0000313" key="2">
    <source>
        <dbReference type="Proteomes" id="UP000617145"/>
    </source>
</evidence>